<keyword evidence="1" id="KW-0812">Transmembrane</keyword>
<reference evidence="2 4" key="1">
    <citation type="journal article" date="2016" name="Genome Announc.">
        <title>Complete Genome Sequence of the Amino Acid-Fermenting Clostridium propionicum X2 (DSM 1682).</title>
        <authorList>
            <person name="Poehlein A."/>
            <person name="Schlien K."/>
            <person name="Chowdhury N.P."/>
            <person name="Gottschalk G."/>
            <person name="Buckel W."/>
            <person name="Daniel R."/>
        </authorList>
    </citation>
    <scope>NUCLEOTIDE SEQUENCE [LARGE SCALE GENOMIC DNA]</scope>
    <source>
        <strain evidence="2 4">X2</strain>
    </source>
</reference>
<dbReference type="EMBL" id="FQUA01000001">
    <property type="protein sequence ID" value="SHE27909.1"/>
    <property type="molecule type" value="Genomic_DNA"/>
</dbReference>
<evidence type="ECO:0000256" key="1">
    <source>
        <dbReference type="SAM" id="Phobius"/>
    </source>
</evidence>
<reference evidence="3" key="4">
    <citation type="submission" date="2016-11" db="EMBL/GenBank/DDBJ databases">
        <authorList>
            <person name="Varghese N."/>
            <person name="Submissions S."/>
        </authorList>
    </citation>
    <scope>NUCLEOTIDE SEQUENCE</scope>
    <source>
        <strain evidence="3">DSM 1682</strain>
    </source>
</reference>
<accession>A0A0X8V9J3</accession>
<feature type="transmembrane region" description="Helical" evidence="1">
    <location>
        <begin position="27"/>
        <end position="43"/>
    </location>
</feature>
<sequence length="268" mass="31346">MAWLGFVTLMTIYWCFFLSVVSGRWRWLVICIWLVPIFAMTIHHDNSGAEINGLMVLICIVMFLFCRHGLLDVKLWNTRVRKRHNISFGLLYCILFAMFLYSFAQAQIHGYMLNVQGWQSDHGNVWTMLLTIAPMLAINWFFTRMVFTTIERLYCKKKELTLLSCRFYIANESGVEKGIGKGYFLEGIQNGVTYYFRMTRRTYYMLQNEAVLKLQLKVGLFGGHYVTTLDSARYLKQIGKIDRRDARLGISGCILVAICGIWLFWLRI</sequence>
<keyword evidence="1" id="KW-1133">Transmembrane helix</keyword>
<feature type="transmembrane region" description="Helical" evidence="1">
    <location>
        <begin position="6"/>
        <end position="22"/>
    </location>
</feature>
<dbReference type="Proteomes" id="UP000068026">
    <property type="component" value="Chromosome"/>
</dbReference>
<keyword evidence="1" id="KW-0472">Membrane</keyword>
<evidence type="ECO:0000313" key="5">
    <source>
        <dbReference type="Proteomes" id="UP000184204"/>
    </source>
</evidence>
<dbReference type="Proteomes" id="UP000184204">
    <property type="component" value="Unassembled WGS sequence"/>
</dbReference>
<keyword evidence="4" id="KW-1185">Reference proteome</keyword>
<feature type="transmembrane region" description="Helical" evidence="1">
    <location>
        <begin position="124"/>
        <end position="142"/>
    </location>
</feature>
<feature type="transmembrane region" description="Helical" evidence="1">
    <location>
        <begin position="86"/>
        <end position="104"/>
    </location>
</feature>
<evidence type="ECO:0000313" key="3">
    <source>
        <dbReference type="EMBL" id="SHE27909.1"/>
    </source>
</evidence>
<feature type="transmembrane region" description="Helical" evidence="1">
    <location>
        <begin position="246"/>
        <end position="265"/>
    </location>
</feature>
<evidence type="ECO:0008006" key="6">
    <source>
        <dbReference type="Google" id="ProtNLM"/>
    </source>
</evidence>
<dbReference type="KEGG" id="cpro:CPRO_02200"/>
<dbReference type="RefSeq" id="WP_066046870.1">
    <property type="nucleotide sequence ID" value="NZ_CP014223.1"/>
</dbReference>
<feature type="transmembrane region" description="Helical" evidence="1">
    <location>
        <begin position="49"/>
        <end position="66"/>
    </location>
</feature>
<reference evidence="4" key="2">
    <citation type="submission" date="2016-01" db="EMBL/GenBank/DDBJ databases">
        <authorList>
            <person name="Poehlein A."/>
            <person name="Schlien K."/>
            <person name="Gottschalk G."/>
            <person name="Buckel W."/>
            <person name="Daniel R."/>
        </authorList>
    </citation>
    <scope>NUCLEOTIDE SEQUENCE [LARGE SCALE GENOMIC DNA]</scope>
    <source>
        <strain evidence="4">X2</strain>
    </source>
</reference>
<dbReference type="OrthoDB" id="2055036at2"/>
<proteinExistence type="predicted"/>
<evidence type="ECO:0000313" key="4">
    <source>
        <dbReference type="Proteomes" id="UP000068026"/>
    </source>
</evidence>
<dbReference type="AlphaFoldDB" id="A0A0X8V9J3"/>
<name>A0A0X8V9J3_ANAPI</name>
<dbReference type="EMBL" id="CP014223">
    <property type="protein sequence ID" value="AMJ39843.1"/>
    <property type="molecule type" value="Genomic_DNA"/>
</dbReference>
<reference evidence="5" key="3">
    <citation type="submission" date="2016-11" db="EMBL/GenBank/DDBJ databases">
        <authorList>
            <person name="Jaros S."/>
            <person name="Januszkiewicz K."/>
            <person name="Wedrychowicz H."/>
        </authorList>
    </citation>
    <scope>NUCLEOTIDE SEQUENCE [LARGE SCALE GENOMIC DNA]</scope>
    <source>
        <strain evidence="5">DSM 1682</strain>
    </source>
</reference>
<gene>
    <name evidence="2" type="ORF">CPRO_02200</name>
    <name evidence="3" type="ORF">SAMN02745151_00134</name>
</gene>
<protein>
    <recommendedName>
        <fullName evidence="6">Energy-coupling factor transporter transmembrane protein EcfT</fullName>
    </recommendedName>
</protein>
<organism evidence="3 5">
    <name type="scientific">Anaerotignum propionicum DSM 1682</name>
    <dbReference type="NCBI Taxonomy" id="991789"/>
    <lineage>
        <taxon>Bacteria</taxon>
        <taxon>Bacillati</taxon>
        <taxon>Bacillota</taxon>
        <taxon>Clostridia</taxon>
        <taxon>Lachnospirales</taxon>
        <taxon>Anaerotignaceae</taxon>
        <taxon>Anaerotignum</taxon>
    </lineage>
</organism>
<evidence type="ECO:0000313" key="2">
    <source>
        <dbReference type="EMBL" id="AMJ39843.1"/>
    </source>
</evidence>